<dbReference type="InterPro" id="IPR004330">
    <property type="entry name" value="FAR1_DNA_bnd_dom"/>
</dbReference>
<feature type="domain" description="FAR1" evidence="1">
    <location>
        <begin position="60"/>
        <end position="124"/>
    </location>
</feature>
<dbReference type="AlphaFoldDB" id="A0A8S0TP50"/>
<keyword evidence="3" id="KW-1185">Reference proteome</keyword>
<dbReference type="OrthoDB" id="747268at2759"/>
<dbReference type="EMBL" id="CACTIH010007283">
    <property type="protein sequence ID" value="CAA3007724.1"/>
    <property type="molecule type" value="Genomic_DNA"/>
</dbReference>
<organism evidence="2 3">
    <name type="scientific">Olea europaea subsp. europaea</name>
    <dbReference type="NCBI Taxonomy" id="158383"/>
    <lineage>
        <taxon>Eukaryota</taxon>
        <taxon>Viridiplantae</taxon>
        <taxon>Streptophyta</taxon>
        <taxon>Embryophyta</taxon>
        <taxon>Tracheophyta</taxon>
        <taxon>Spermatophyta</taxon>
        <taxon>Magnoliopsida</taxon>
        <taxon>eudicotyledons</taxon>
        <taxon>Gunneridae</taxon>
        <taxon>Pentapetalae</taxon>
        <taxon>asterids</taxon>
        <taxon>lamiids</taxon>
        <taxon>Lamiales</taxon>
        <taxon>Oleaceae</taxon>
        <taxon>Oleeae</taxon>
        <taxon>Olea</taxon>
    </lineage>
</organism>
<dbReference type="PANTHER" id="PTHR46328">
    <property type="entry name" value="FAR-RED IMPAIRED RESPONSIVE (FAR1) FAMILY PROTEIN-RELATED"/>
    <property type="match status" value="1"/>
</dbReference>
<dbReference type="Pfam" id="PF03101">
    <property type="entry name" value="FAR1"/>
    <property type="match status" value="1"/>
</dbReference>
<protein>
    <recommendedName>
        <fullName evidence="1">FAR1 domain-containing protein</fullName>
    </recommendedName>
</protein>
<gene>
    <name evidence="2" type="ORF">OLEA9_A014507</name>
</gene>
<sequence>MTEKGKEISEYVDEIIPVECDNEDVVDIMNVAGDDTLVGDDVIVPEPGMKFKDENEIFDLYKRYAYEIGFPVRKRNSVKDDDEVWRNVIFVCSREGKRIKNTSGSLKPQATMQSGCKARICASKDVCGI</sequence>
<dbReference type="Gramene" id="OE9A014507T3">
    <property type="protein sequence ID" value="OE9A014507C3"/>
    <property type="gene ID" value="OE9A014507"/>
</dbReference>
<evidence type="ECO:0000313" key="3">
    <source>
        <dbReference type="Proteomes" id="UP000594638"/>
    </source>
</evidence>
<name>A0A8S0TP50_OLEEU</name>
<dbReference type="Proteomes" id="UP000594638">
    <property type="component" value="Unassembled WGS sequence"/>
</dbReference>
<comment type="caution">
    <text evidence="2">The sequence shown here is derived from an EMBL/GenBank/DDBJ whole genome shotgun (WGS) entry which is preliminary data.</text>
</comment>
<proteinExistence type="predicted"/>
<reference evidence="2 3" key="1">
    <citation type="submission" date="2019-12" db="EMBL/GenBank/DDBJ databases">
        <authorList>
            <person name="Alioto T."/>
            <person name="Alioto T."/>
            <person name="Gomez Garrido J."/>
        </authorList>
    </citation>
    <scope>NUCLEOTIDE SEQUENCE [LARGE SCALE GENOMIC DNA]</scope>
</reference>
<dbReference type="PANTHER" id="PTHR46328:SF35">
    <property type="entry name" value="PROTEIN FAR1-RELATED SEQUENCE 5-LIKE"/>
    <property type="match status" value="1"/>
</dbReference>
<evidence type="ECO:0000259" key="1">
    <source>
        <dbReference type="Pfam" id="PF03101"/>
    </source>
</evidence>
<accession>A0A8S0TP50</accession>
<evidence type="ECO:0000313" key="2">
    <source>
        <dbReference type="EMBL" id="CAA3007724.1"/>
    </source>
</evidence>